<feature type="region of interest" description="Disordered" evidence="1">
    <location>
        <begin position="88"/>
        <end position="114"/>
    </location>
</feature>
<dbReference type="Gene3D" id="6.10.250.2000">
    <property type="match status" value="1"/>
</dbReference>
<keyword evidence="2" id="KW-0812">Transmembrane</keyword>
<feature type="compositionally biased region" description="Polar residues" evidence="1">
    <location>
        <begin position="242"/>
        <end position="277"/>
    </location>
</feature>
<dbReference type="AlphaFoldDB" id="A0A8J4WJP9"/>
<dbReference type="GO" id="GO:1902562">
    <property type="term" value="C:H4 histone acetyltransferase complex"/>
    <property type="evidence" value="ECO:0007669"/>
    <property type="project" value="UniProtKB-ARBA"/>
</dbReference>
<dbReference type="Proteomes" id="UP000748531">
    <property type="component" value="Unassembled WGS sequence"/>
</dbReference>
<feature type="compositionally biased region" description="Basic residues" evidence="1">
    <location>
        <begin position="88"/>
        <end position="97"/>
    </location>
</feature>
<organism evidence="4 5">
    <name type="scientific">Paragonimus heterotremus</name>
    <dbReference type="NCBI Taxonomy" id="100268"/>
    <lineage>
        <taxon>Eukaryota</taxon>
        <taxon>Metazoa</taxon>
        <taxon>Spiralia</taxon>
        <taxon>Lophotrochozoa</taxon>
        <taxon>Platyhelminthes</taxon>
        <taxon>Trematoda</taxon>
        <taxon>Digenea</taxon>
        <taxon>Plagiorchiida</taxon>
        <taxon>Troglotremata</taxon>
        <taxon>Troglotrematidae</taxon>
        <taxon>Paragonimus</taxon>
    </lineage>
</organism>
<gene>
    <name evidence="4" type="ORF">PHET_02746</name>
</gene>
<evidence type="ECO:0000256" key="1">
    <source>
        <dbReference type="SAM" id="MobiDB-lite"/>
    </source>
</evidence>
<name>A0A8J4WJP9_9TREM</name>
<protein>
    <recommendedName>
        <fullName evidence="3">PEHE domain-containing protein</fullName>
    </recommendedName>
</protein>
<evidence type="ECO:0000259" key="3">
    <source>
        <dbReference type="Pfam" id="PF15275"/>
    </source>
</evidence>
<feature type="compositionally biased region" description="Polar residues" evidence="1">
    <location>
        <begin position="156"/>
        <end position="175"/>
    </location>
</feature>
<dbReference type="OrthoDB" id="6247315at2759"/>
<reference evidence="4" key="1">
    <citation type="submission" date="2019-05" db="EMBL/GenBank/DDBJ databases">
        <title>Annotation for the trematode Paragonimus heterotremus.</title>
        <authorList>
            <person name="Choi Y.-J."/>
        </authorList>
    </citation>
    <scope>NUCLEOTIDE SEQUENCE</scope>
    <source>
        <strain evidence="4">LC</strain>
    </source>
</reference>
<dbReference type="EMBL" id="LUCH01000963">
    <property type="protein sequence ID" value="KAF5403941.1"/>
    <property type="molecule type" value="Genomic_DNA"/>
</dbReference>
<evidence type="ECO:0000313" key="5">
    <source>
        <dbReference type="Proteomes" id="UP000748531"/>
    </source>
</evidence>
<keyword evidence="2" id="KW-1133">Transmembrane helix</keyword>
<feature type="transmembrane region" description="Helical" evidence="2">
    <location>
        <begin position="672"/>
        <end position="692"/>
    </location>
</feature>
<feature type="domain" description="PEHE" evidence="3">
    <location>
        <begin position="520"/>
        <end position="585"/>
    </location>
</feature>
<sequence length="696" mass="77957">MATAVQTNMVGILRRFHLHPMDAALNELNTSSSLAHLRKFNPHPFLFHSPAKQEPTERIRSQSKACPTIDATRAFNTDPKMLKQKRRLTRLAQRHSHQSVPTVNSKGERHERTSHPFRSQTYADTFDGISVMAQSPSEWSAPPTLYPPASSPGKRSFNQTTSSWMDRAPTLSNPRSPALTHGLTDWESVPQIEPILVTAASLFESKTPLSKSNAMNTASLGHSVAGDRKRTFSGASHGENLSDATESTTSMPNVTVATRSSETARKPTTIQPSNPNHCQLRPRPPNPAVESLDSKSILRSKRRAVQSDLTPEVSGDSRKPLKRRRSFERLTEPSIHGQPDPSIESTLRDRRSTQFMQISPPPPSATSVLQENDFLTTCSAYYLPDFGPLQSGNSYEYKCDASTSSDGEDVNHMNSRDLLIEVPNWCLCPLNTVIRSLENAAPPAVNKIPSALVTASNLRPEPDSDTVVRTLRAGVIRSPGVLERPEGSKPEVLTFRLSGSSSRPTSSSADWVQHSSCGSISEVEDTSDAAYTARHARLETEEIRRERRSRQRTFEQELKHRLEQRDRASWRKRQPGRLDPLAKYNPLARMPTHLNLAFNQIRRIRVCKSLPPILRPHRPKIASQYYAPYVSLHIFPIRIRCSPLCTVRFPFKFNPTFVLTHLFLSDILKPDLVFNPSVTVLPFSILFGFLFLHCTP</sequence>
<evidence type="ECO:0000256" key="2">
    <source>
        <dbReference type="SAM" id="Phobius"/>
    </source>
</evidence>
<feature type="region of interest" description="Disordered" evidence="1">
    <location>
        <begin position="220"/>
        <end position="349"/>
    </location>
</feature>
<dbReference type="Pfam" id="PF15275">
    <property type="entry name" value="PEHE"/>
    <property type="match status" value="1"/>
</dbReference>
<dbReference type="InterPro" id="IPR029332">
    <property type="entry name" value="PEHE_dom"/>
</dbReference>
<accession>A0A8J4WJP9</accession>
<keyword evidence="2" id="KW-0472">Membrane</keyword>
<proteinExistence type="predicted"/>
<feature type="region of interest" description="Disordered" evidence="1">
    <location>
        <begin position="135"/>
        <end position="179"/>
    </location>
</feature>
<evidence type="ECO:0000313" key="4">
    <source>
        <dbReference type="EMBL" id="KAF5403941.1"/>
    </source>
</evidence>
<keyword evidence="5" id="KW-1185">Reference proteome</keyword>
<comment type="caution">
    <text evidence="4">The sequence shown here is derived from an EMBL/GenBank/DDBJ whole genome shotgun (WGS) entry which is preliminary data.</text>
</comment>